<keyword evidence="9 11" id="KW-0472">Membrane</keyword>
<evidence type="ECO:0000259" key="12">
    <source>
        <dbReference type="PROSITE" id="PS50893"/>
    </source>
</evidence>
<dbReference type="AlphaFoldDB" id="A0A068V3E7"/>
<keyword evidence="3" id="KW-0813">Transport</keyword>
<dbReference type="PROSITE" id="PS50893">
    <property type="entry name" value="ABC_TRANSPORTER_2"/>
    <property type="match status" value="2"/>
</dbReference>
<evidence type="ECO:0000256" key="6">
    <source>
        <dbReference type="ARBA" id="ARBA00022741"/>
    </source>
</evidence>
<evidence type="ECO:0000256" key="4">
    <source>
        <dbReference type="ARBA" id="ARBA00022692"/>
    </source>
</evidence>
<feature type="transmembrane region" description="Helical" evidence="11">
    <location>
        <begin position="797"/>
        <end position="820"/>
    </location>
</feature>
<dbReference type="Gene3D" id="3.40.50.300">
    <property type="entry name" value="P-loop containing nucleotide triphosphate hydrolases"/>
    <property type="match status" value="2"/>
</dbReference>
<evidence type="ECO:0008006" key="16">
    <source>
        <dbReference type="Google" id="ProtNLM"/>
    </source>
</evidence>
<feature type="domain" description="ABC transporter" evidence="12">
    <location>
        <begin position="824"/>
        <end position="1058"/>
    </location>
</feature>
<dbReference type="InterPro" id="IPR003593">
    <property type="entry name" value="AAA+_ATPase"/>
</dbReference>
<proteinExistence type="inferred from homology"/>
<evidence type="ECO:0000259" key="13">
    <source>
        <dbReference type="PROSITE" id="PS50929"/>
    </source>
</evidence>
<keyword evidence="6" id="KW-0547">Nucleotide-binding</keyword>
<organism evidence="14 15">
    <name type="scientific">Coffea canephora</name>
    <name type="common">Robusta coffee</name>
    <dbReference type="NCBI Taxonomy" id="49390"/>
    <lineage>
        <taxon>Eukaryota</taxon>
        <taxon>Viridiplantae</taxon>
        <taxon>Streptophyta</taxon>
        <taxon>Embryophyta</taxon>
        <taxon>Tracheophyta</taxon>
        <taxon>Spermatophyta</taxon>
        <taxon>Magnoliopsida</taxon>
        <taxon>eudicotyledons</taxon>
        <taxon>Gunneridae</taxon>
        <taxon>Pentapetalae</taxon>
        <taxon>asterids</taxon>
        <taxon>lamiids</taxon>
        <taxon>Gentianales</taxon>
        <taxon>Rubiaceae</taxon>
        <taxon>Ixoroideae</taxon>
        <taxon>Gardenieae complex</taxon>
        <taxon>Bertiereae - Coffeeae clade</taxon>
        <taxon>Coffeeae</taxon>
        <taxon>Coffea</taxon>
    </lineage>
</organism>
<keyword evidence="15" id="KW-1185">Reference proteome</keyword>
<dbReference type="FunFam" id="3.40.50.300:FF:000066">
    <property type="entry name" value="ABC transporter B family member 1"/>
    <property type="match status" value="2"/>
</dbReference>
<evidence type="ECO:0000256" key="3">
    <source>
        <dbReference type="ARBA" id="ARBA00022448"/>
    </source>
</evidence>
<gene>
    <name evidence="14" type="ORF">GSCOC_T00042652001</name>
</gene>
<evidence type="ECO:0000313" key="15">
    <source>
        <dbReference type="Proteomes" id="UP000295252"/>
    </source>
</evidence>
<dbReference type="PROSITE" id="PS50929">
    <property type="entry name" value="ABC_TM1F"/>
    <property type="match status" value="2"/>
</dbReference>
<name>A0A068V3E7_COFCA</name>
<comment type="similarity">
    <text evidence="2">Belongs to the ABC transporter superfamily. ABCB family. Multidrug resistance exporter (TC 3.A.1.201) subfamily.</text>
</comment>
<dbReference type="Gramene" id="CDP15087">
    <property type="protein sequence ID" value="CDP15087"/>
    <property type="gene ID" value="GSCOC_T00042652001"/>
</dbReference>
<dbReference type="STRING" id="49390.A0A068V3E7"/>
<sequence>MEESEPENKKKKTRNPRTSQGSLRLVLKHADLLDTLLMILGTIGCFADGSSVAANMLVLGSLMNSYGRAASAFNPDDINKYALELFYVAVLVGSGAFLEGFCWARTAERQTSRLRTRYLQAVLRQDVGFFDKVDGTSMTSQVVLSISTDTLTIQGVISEKIPNFITNMAMFTTAQLAALYLSWRLAVIGIPALLMLIIPGLVYGKLLSSVGQKIQEAYAVAGGIAEQAFSSIRTVFSYVGEQQTTSRFSSALEPTLNLGIKQGLLKGMAIGSIGLIFAVWALEGWYGSILVIEKGLKGGDCFTAGVCIIFGGVALGSSIVNIKYFAEANIAAATIFQMIERIPSIDSTDPKGETINDVKGELEFKDTDFAYPTRPDNLVLRKFNLKVIPRQTVGLVGGSGSGKSTVINLLERFYDPLGGEVLLDGINIKTLQLKWLRKQMALVSQEPILFATSIKENILFGKAEASEEEIIQAAKAANAHNFITQLPEGYDTLVGELGIQMSGGQKQRISIARALLVNPRILLLDEATSSLDSHSEKAVQNALNQVSQGRTTLIVAHRLSTLRNADAIAVIRSGQVVDFGSHDELVQNKYGPYSLMVQQQKKLMNDEIICTPKEAEQKDQEVMDQEYSPPTYLQLLKMTTPEWSSTLLGSLGALLYGFVHPLHSFCLGALISNLTKRVREATMAKILTFETQWFEQEGNSTGALCSRLAKDATLVRSLVADRLAFLIQSISGVTLAVILSLVLAWRIALSQNRSNELASEAVGNHRIITAFYSQDKVMTLFQKAQVGPKKESRKQSWYAGLGLFTSQFLGATNMALLFWYGVELKEVDFFYPTRPKQLILNNLSLTVEAGEVVALVGQSGSGKSTIIRMIERFYDPSKGSVEIDGIDIKLYNLRALRSHIAWVGQEPCIFAGTIHENIAYGTQGATEAEVVEAATLANAHEFISSMQDGYGTYCGERGAQLSGGQKQRIAIARAILKKPRIFLLDEATSALDVKSENLVQDAFDKTMTGRTCLIVAHRLSTIQKSNKISVVDNGRIIEEGSHDDLLAKGESGAYHTLVKLQHQATAK</sequence>
<reference evidence="15" key="1">
    <citation type="journal article" date="2014" name="Science">
        <title>The coffee genome provides insight into the convergent evolution of caffeine biosynthesis.</title>
        <authorList>
            <person name="Denoeud F."/>
            <person name="Carretero-Paulet L."/>
            <person name="Dereeper A."/>
            <person name="Droc G."/>
            <person name="Guyot R."/>
            <person name="Pietrella M."/>
            <person name="Zheng C."/>
            <person name="Alberti A."/>
            <person name="Anthony F."/>
            <person name="Aprea G."/>
            <person name="Aury J.M."/>
            <person name="Bento P."/>
            <person name="Bernard M."/>
            <person name="Bocs S."/>
            <person name="Campa C."/>
            <person name="Cenci A."/>
            <person name="Combes M.C."/>
            <person name="Crouzillat D."/>
            <person name="Da Silva C."/>
            <person name="Daddiego L."/>
            <person name="De Bellis F."/>
            <person name="Dussert S."/>
            <person name="Garsmeur O."/>
            <person name="Gayraud T."/>
            <person name="Guignon V."/>
            <person name="Jahn K."/>
            <person name="Jamilloux V."/>
            <person name="Joet T."/>
            <person name="Labadie K."/>
            <person name="Lan T."/>
            <person name="Leclercq J."/>
            <person name="Lepelley M."/>
            <person name="Leroy T."/>
            <person name="Li L.T."/>
            <person name="Librado P."/>
            <person name="Lopez L."/>
            <person name="Munoz A."/>
            <person name="Noel B."/>
            <person name="Pallavicini A."/>
            <person name="Perrotta G."/>
            <person name="Poncet V."/>
            <person name="Pot D."/>
            <person name="Priyono X."/>
            <person name="Rigoreau M."/>
            <person name="Rouard M."/>
            <person name="Rozas J."/>
            <person name="Tranchant-Dubreuil C."/>
            <person name="VanBuren R."/>
            <person name="Zhang Q."/>
            <person name="Andrade A.C."/>
            <person name="Argout X."/>
            <person name="Bertrand B."/>
            <person name="de Kochko A."/>
            <person name="Graziosi G."/>
            <person name="Henry R.J."/>
            <person name="Jayarama X."/>
            <person name="Ming R."/>
            <person name="Nagai C."/>
            <person name="Rounsley S."/>
            <person name="Sankoff D."/>
            <person name="Giuliano G."/>
            <person name="Albert V.A."/>
            <person name="Wincker P."/>
            <person name="Lashermes P."/>
        </authorList>
    </citation>
    <scope>NUCLEOTIDE SEQUENCE [LARGE SCALE GENOMIC DNA]</scope>
    <source>
        <strain evidence="15">cv. DH200-94</strain>
    </source>
</reference>
<keyword evidence="5" id="KW-0677">Repeat</keyword>
<evidence type="ECO:0000256" key="8">
    <source>
        <dbReference type="ARBA" id="ARBA00022989"/>
    </source>
</evidence>
<evidence type="ECO:0000256" key="1">
    <source>
        <dbReference type="ARBA" id="ARBA00004651"/>
    </source>
</evidence>
<evidence type="ECO:0000256" key="11">
    <source>
        <dbReference type="SAM" id="Phobius"/>
    </source>
</evidence>
<feature type="transmembrane region" description="Helical" evidence="11">
    <location>
        <begin position="85"/>
        <end position="104"/>
    </location>
</feature>
<feature type="transmembrane region" description="Helical" evidence="11">
    <location>
        <begin position="302"/>
        <end position="322"/>
    </location>
</feature>
<dbReference type="OrthoDB" id="6500128at2759"/>
<dbReference type="SUPFAM" id="SSF52540">
    <property type="entry name" value="P-loop containing nucleoside triphosphate hydrolases"/>
    <property type="match status" value="2"/>
</dbReference>
<dbReference type="CDD" id="cd18577">
    <property type="entry name" value="ABC_6TM_Pgp_ABCB1_D1_like"/>
    <property type="match status" value="1"/>
</dbReference>
<dbReference type="InParanoid" id="A0A068V3E7"/>
<feature type="transmembrane region" description="Helical" evidence="11">
    <location>
        <begin position="263"/>
        <end position="282"/>
    </location>
</feature>
<evidence type="ECO:0000256" key="10">
    <source>
        <dbReference type="ARBA" id="ARBA00023180"/>
    </source>
</evidence>
<feature type="transmembrane region" description="Helical" evidence="11">
    <location>
        <begin position="187"/>
        <end position="204"/>
    </location>
</feature>
<dbReference type="Gene3D" id="1.20.1560.10">
    <property type="entry name" value="ABC transporter type 1, transmembrane domain"/>
    <property type="match status" value="1"/>
</dbReference>
<protein>
    <recommendedName>
        <fullName evidence="16">Multidrug resistance protein</fullName>
    </recommendedName>
</protein>
<dbReference type="InterPro" id="IPR017871">
    <property type="entry name" value="ABC_transporter-like_CS"/>
</dbReference>
<feature type="transmembrane region" description="Helical" evidence="11">
    <location>
        <begin position="723"/>
        <end position="745"/>
    </location>
</feature>
<keyword evidence="10" id="KW-0325">Glycoprotein</keyword>
<dbReference type="Pfam" id="PF00664">
    <property type="entry name" value="ABC_membrane"/>
    <property type="match status" value="3"/>
</dbReference>
<evidence type="ECO:0000256" key="2">
    <source>
        <dbReference type="ARBA" id="ARBA00007577"/>
    </source>
</evidence>
<dbReference type="OMA" id="YETRSHW"/>
<dbReference type="InterPro" id="IPR027417">
    <property type="entry name" value="P-loop_NTPase"/>
</dbReference>
<dbReference type="PhylomeDB" id="A0A068V3E7"/>
<feature type="domain" description="ABC transporter" evidence="12">
    <location>
        <begin position="362"/>
        <end position="598"/>
    </location>
</feature>
<evidence type="ECO:0000256" key="5">
    <source>
        <dbReference type="ARBA" id="ARBA00022737"/>
    </source>
</evidence>
<dbReference type="CDD" id="cd03249">
    <property type="entry name" value="ABC_MTABC3_MDL1_MDL2"/>
    <property type="match status" value="2"/>
</dbReference>
<dbReference type="GO" id="GO:0016887">
    <property type="term" value="F:ATP hydrolysis activity"/>
    <property type="evidence" value="ECO:0007669"/>
    <property type="project" value="InterPro"/>
</dbReference>
<dbReference type="PANTHER" id="PTHR45136:SF2">
    <property type="entry name" value="ABC TRANSPORTER DOMAIN-CONTAINING PROTEIN"/>
    <property type="match status" value="1"/>
</dbReference>
<dbReference type="Proteomes" id="UP000295252">
    <property type="component" value="Chromosome VI"/>
</dbReference>
<dbReference type="Pfam" id="PF00005">
    <property type="entry name" value="ABC_tran"/>
    <property type="match status" value="2"/>
</dbReference>
<dbReference type="SUPFAM" id="SSF90123">
    <property type="entry name" value="ABC transporter transmembrane region"/>
    <property type="match status" value="2"/>
</dbReference>
<evidence type="ECO:0000256" key="9">
    <source>
        <dbReference type="ARBA" id="ARBA00023136"/>
    </source>
</evidence>
<dbReference type="EMBL" id="HG739178">
    <property type="protein sequence ID" value="CDP15087.1"/>
    <property type="molecule type" value="Genomic_DNA"/>
</dbReference>
<evidence type="ECO:0000256" key="7">
    <source>
        <dbReference type="ARBA" id="ARBA00022840"/>
    </source>
</evidence>
<accession>A0A068V3E7</accession>
<feature type="domain" description="ABC transmembrane type-1" evidence="13">
    <location>
        <begin position="39"/>
        <end position="327"/>
    </location>
</feature>
<feature type="domain" description="ABC transmembrane type-1" evidence="13">
    <location>
        <begin position="651"/>
        <end position="822"/>
    </location>
</feature>
<comment type="subcellular location">
    <subcellularLocation>
        <location evidence="1">Cell membrane</location>
        <topology evidence="1">Multi-pass membrane protein</topology>
    </subcellularLocation>
</comment>
<dbReference type="GO" id="GO:0005886">
    <property type="term" value="C:plasma membrane"/>
    <property type="evidence" value="ECO:0007669"/>
    <property type="project" value="UniProtKB-SubCell"/>
</dbReference>
<dbReference type="SMART" id="SM00382">
    <property type="entry name" value="AAA"/>
    <property type="match status" value="2"/>
</dbReference>
<keyword evidence="8 11" id="KW-1133">Transmembrane helix</keyword>
<dbReference type="PANTHER" id="PTHR45136">
    <property type="entry name" value="ABC TRANSPORTER DOMAIN-CONTAINING PROTEIN"/>
    <property type="match status" value="1"/>
</dbReference>
<dbReference type="InterPro" id="IPR036640">
    <property type="entry name" value="ABC1_TM_sf"/>
</dbReference>
<feature type="transmembrane region" description="Helical" evidence="11">
    <location>
        <begin position="32"/>
        <end position="58"/>
    </location>
</feature>
<dbReference type="PROSITE" id="PS00211">
    <property type="entry name" value="ABC_TRANSPORTER_1"/>
    <property type="match status" value="2"/>
</dbReference>
<keyword evidence="4 11" id="KW-0812">Transmembrane</keyword>
<keyword evidence="7" id="KW-0067">ATP-binding</keyword>
<dbReference type="InterPro" id="IPR011527">
    <property type="entry name" value="ABC1_TM_dom"/>
</dbReference>
<dbReference type="InterPro" id="IPR003439">
    <property type="entry name" value="ABC_transporter-like_ATP-bd"/>
</dbReference>
<dbReference type="GO" id="GO:0140359">
    <property type="term" value="F:ABC-type transporter activity"/>
    <property type="evidence" value="ECO:0007669"/>
    <property type="project" value="InterPro"/>
</dbReference>
<evidence type="ECO:0000313" key="14">
    <source>
        <dbReference type="EMBL" id="CDP15087.1"/>
    </source>
</evidence>
<dbReference type="GO" id="GO:0005524">
    <property type="term" value="F:ATP binding"/>
    <property type="evidence" value="ECO:0007669"/>
    <property type="project" value="UniProtKB-KW"/>
</dbReference>